<dbReference type="GO" id="GO:0016787">
    <property type="term" value="F:hydrolase activity"/>
    <property type="evidence" value="ECO:0007669"/>
    <property type="project" value="InterPro"/>
</dbReference>
<dbReference type="Gene3D" id="3.40.50.1820">
    <property type="entry name" value="alpha/beta hydrolase"/>
    <property type="match status" value="1"/>
</dbReference>
<dbReference type="FunCoup" id="A0A059BK56">
    <property type="interactions" value="149"/>
</dbReference>
<dbReference type="STRING" id="71139.A0A059BK56"/>
<dbReference type="InterPro" id="IPR050466">
    <property type="entry name" value="Carboxylest/Gibb_receptor"/>
</dbReference>
<proteinExistence type="inferred from homology"/>
<dbReference type="AlphaFoldDB" id="A0A059BK56"/>
<dbReference type="OrthoDB" id="408631at2759"/>
<gene>
    <name evidence="3" type="ORF">EUGRSUZ_F00250</name>
</gene>
<dbReference type="InterPro" id="IPR013094">
    <property type="entry name" value="AB_hydrolase_3"/>
</dbReference>
<dbReference type="PANTHER" id="PTHR23024:SF577">
    <property type="entry name" value="CARBOXYLESTERASE 2-RELATED"/>
    <property type="match status" value="1"/>
</dbReference>
<evidence type="ECO:0000313" key="3">
    <source>
        <dbReference type="EMBL" id="KCW66453.1"/>
    </source>
</evidence>
<feature type="domain" description="Alpha/beta hydrolase fold-3" evidence="2">
    <location>
        <begin position="74"/>
        <end position="293"/>
    </location>
</feature>
<name>A0A059BK56_EUCGR</name>
<organism evidence="3">
    <name type="scientific">Eucalyptus grandis</name>
    <name type="common">Flooded gum</name>
    <dbReference type="NCBI Taxonomy" id="71139"/>
    <lineage>
        <taxon>Eukaryota</taxon>
        <taxon>Viridiplantae</taxon>
        <taxon>Streptophyta</taxon>
        <taxon>Embryophyta</taxon>
        <taxon>Tracheophyta</taxon>
        <taxon>Spermatophyta</taxon>
        <taxon>Magnoliopsida</taxon>
        <taxon>eudicotyledons</taxon>
        <taxon>Gunneridae</taxon>
        <taxon>Pentapetalae</taxon>
        <taxon>rosids</taxon>
        <taxon>malvids</taxon>
        <taxon>Myrtales</taxon>
        <taxon>Myrtaceae</taxon>
        <taxon>Myrtoideae</taxon>
        <taxon>Eucalypteae</taxon>
        <taxon>Eucalyptus</taxon>
    </lineage>
</organism>
<evidence type="ECO:0000256" key="1">
    <source>
        <dbReference type="ARBA" id="ARBA00010515"/>
    </source>
</evidence>
<sequence length="331" mass="36773">MDPSKEISLEIFPYIRVYKDGTFDRLAGFEIAPPGLDPDTRVESKDVLILPDNGVSARIYRPSTVSATTKLPLVIYFHGGAFIISSIADPKYHFCLNALVAECNVVLVSIDYRRVPDHPLPAAYDDSWAALQWIASEEAQSEPWLRERADFDRLFLVGDSGGANMSHHLAMRLRDDVLGERVKLSGIGMIQPYFWGEKPIGVEVVDPGRKAWVDRTWRFVCVSDKGCDDPLINPFADGAPGVDGLACKKVLVIVSEKDILRDRGRLYYEKLVESGGPAAAEFVEIEGVDHVFHIYDPSCEKAKMLFKRVASFINNSDGEGHERETDGVKGA</sequence>
<dbReference type="KEGG" id="egr:104447915"/>
<dbReference type="EMBL" id="KK198758">
    <property type="protein sequence ID" value="KCW66453.1"/>
    <property type="molecule type" value="Genomic_DNA"/>
</dbReference>
<evidence type="ECO:0000259" key="2">
    <source>
        <dbReference type="Pfam" id="PF07859"/>
    </source>
</evidence>
<dbReference type="PANTHER" id="PTHR23024">
    <property type="entry name" value="ARYLACETAMIDE DEACETYLASE"/>
    <property type="match status" value="1"/>
</dbReference>
<reference evidence="3" key="1">
    <citation type="submission" date="2013-07" db="EMBL/GenBank/DDBJ databases">
        <title>The genome of Eucalyptus grandis.</title>
        <authorList>
            <person name="Schmutz J."/>
            <person name="Hayes R."/>
            <person name="Myburg A."/>
            <person name="Tuskan G."/>
            <person name="Grattapaglia D."/>
            <person name="Rokhsar D.S."/>
        </authorList>
    </citation>
    <scope>NUCLEOTIDE SEQUENCE</scope>
    <source>
        <tissue evidence="3">Leaf extractions</tissue>
    </source>
</reference>
<dbReference type="Gramene" id="KCW66453">
    <property type="protein sequence ID" value="KCW66453"/>
    <property type="gene ID" value="EUGRSUZ_F00250"/>
</dbReference>
<dbReference type="Pfam" id="PF07859">
    <property type="entry name" value="Abhydrolase_3"/>
    <property type="match status" value="1"/>
</dbReference>
<dbReference type="InterPro" id="IPR029058">
    <property type="entry name" value="AB_hydrolase_fold"/>
</dbReference>
<dbReference type="OMA" id="YVEFEQV"/>
<comment type="similarity">
    <text evidence="1">Belongs to the 'GDXG' lipolytic enzyme family.</text>
</comment>
<protein>
    <recommendedName>
        <fullName evidence="2">Alpha/beta hydrolase fold-3 domain-containing protein</fullName>
    </recommendedName>
</protein>
<dbReference type="eggNOG" id="KOG1515">
    <property type="taxonomic scope" value="Eukaryota"/>
</dbReference>
<dbReference type="SUPFAM" id="SSF53474">
    <property type="entry name" value="alpha/beta-Hydrolases"/>
    <property type="match status" value="1"/>
</dbReference>
<dbReference type="InParanoid" id="A0A059BK56"/>
<accession>A0A059BK56</accession>